<proteinExistence type="predicted"/>
<feature type="domain" description="RRM" evidence="4">
    <location>
        <begin position="385"/>
        <end position="475"/>
    </location>
</feature>
<dbReference type="Pfam" id="PF00076">
    <property type="entry name" value="RRM_1"/>
    <property type="match status" value="2"/>
</dbReference>
<dbReference type="EMBL" id="CABFJX010000357">
    <property type="protein sequence ID" value="VTT72902.1"/>
    <property type="molecule type" value="Genomic_DNA"/>
</dbReference>
<feature type="compositionally biased region" description="Basic residues" evidence="3">
    <location>
        <begin position="289"/>
        <end position="305"/>
    </location>
</feature>
<gene>
    <name evidence="5" type="ORF">C2S_8801</name>
</gene>
<sequence length="545" mass="58206">MVLVPSFVTCTKLSSALYAYRRPPSPGHFPLSTTPHLPTPLTTPPFLLPSVPPQTQRPEKYFRFRYQSPSLPPFLFSITTSNTCVSAQRTVVCLISTSFLGHEATLIKLLLIAPEFNLSKFERHNQSNHQLHPPTTIMSAANTTTTNNNMDAAVNDVANTLSNTSLNNKPADDKTAANEAASASAAEGRRLYIGNLAYATTEGELKDFFKSYLVESVSIPKNPRTDRPVGYAFVDLSTPTEAERAIEELSGKEILERKVSVQLARKPEPAGEKSEGANGEGSGAEGSRRRASGRGRGRGRGRGGRTARAGREGAEKKEGETTEAVAATEEAAPAAAAPATAEVLPLTDITNKINTDANTKTKTQARPQRERRERGPPADGIPSKTKVMVANLPYDLTEDKLIELFKAYEPSSAKIALRPIPRFMIKKLQARGEARKGRGFGFVTLASEELQQKAVNEMNGKEIEGREIAVKVAIDSPDKTDEEQHEGDATNGQKEATPATEATPAAAAPAPDAATEAATTPAAAPAPAATKTEATPASTTPATTA</sequence>
<dbReference type="InterPro" id="IPR052462">
    <property type="entry name" value="SLIRP/GR-RBP-like"/>
</dbReference>
<dbReference type="FunFam" id="3.30.70.330:FF:001113">
    <property type="entry name" value="RNP domain protein"/>
    <property type="match status" value="1"/>
</dbReference>
<feature type="region of interest" description="Disordered" evidence="3">
    <location>
        <begin position="262"/>
        <end position="384"/>
    </location>
</feature>
<keyword evidence="1 2" id="KW-0694">RNA-binding</keyword>
<reference evidence="5" key="1">
    <citation type="submission" date="2019-05" db="EMBL/GenBank/DDBJ databases">
        <authorList>
            <person name="Piombo E."/>
        </authorList>
    </citation>
    <scope>NUCLEOTIDE SEQUENCE</scope>
    <source>
        <strain evidence="5">C2S</strain>
    </source>
</reference>
<dbReference type="PROSITE" id="PS50102">
    <property type="entry name" value="RRM"/>
    <property type="match status" value="2"/>
</dbReference>
<dbReference type="Gene3D" id="3.30.70.330">
    <property type="match status" value="2"/>
</dbReference>
<evidence type="ECO:0000256" key="3">
    <source>
        <dbReference type="SAM" id="MobiDB-lite"/>
    </source>
</evidence>
<evidence type="ECO:0000256" key="1">
    <source>
        <dbReference type="ARBA" id="ARBA00022884"/>
    </source>
</evidence>
<feature type="compositionally biased region" description="Polar residues" evidence="3">
    <location>
        <begin position="348"/>
        <end position="362"/>
    </location>
</feature>
<evidence type="ECO:0000313" key="6">
    <source>
        <dbReference type="Proteomes" id="UP000760494"/>
    </source>
</evidence>
<dbReference type="PANTHER" id="PTHR48027">
    <property type="entry name" value="HETEROGENEOUS NUCLEAR RIBONUCLEOPROTEIN 87F-RELATED"/>
    <property type="match status" value="1"/>
</dbReference>
<dbReference type="InterPro" id="IPR035979">
    <property type="entry name" value="RBD_domain_sf"/>
</dbReference>
<feature type="compositionally biased region" description="Low complexity" evidence="3">
    <location>
        <begin position="495"/>
        <end position="545"/>
    </location>
</feature>
<feature type="compositionally biased region" description="Low complexity" evidence="3">
    <location>
        <begin position="322"/>
        <end position="343"/>
    </location>
</feature>
<accession>A0A9Q9RPP1</accession>
<dbReference type="SUPFAM" id="SSF54928">
    <property type="entry name" value="RNA-binding domain, RBD"/>
    <property type="match status" value="2"/>
</dbReference>
<evidence type="ECO:0000259" key="4">
    <source>
        <dbReference type="PROSITE" id="PS50102"/>
    </source>
</evidence>
<feature type="compositionally biased region" description="Basic and acidic residues" evidence="3">
    <location>
        <begin position="367"/>
        <end position="376"/>
    </location>
</feature>
<dbReference type="AlphaFoldDB" id="A0A9Q9RPP1"/>
<dbReference type="Proteomes" id="UP000760494">
    <property type="component" value="Unassembled WGS sequence"/>
</dbReference>
<dbReference type="InterPro" id="IPR000504">
    <property type="entry name" value="RRM_dom"/>
</dbReference>
<protein>
    <recommendedName>
        <fullName evidence="4">RRM domain-containing protein</fullName>
    </recommendedName>
</protein>
<feature type="compositionally biased region" description="Basic and acidic residues" evidence="3">
    <location>
        <begin position="309"/>
        <end position="320"/>
    </location>
</feature>
<evidence type="ECO:0000256" key="2">
    <source>
        <dbReference type="PROSITE-ProRule" id="PRU00176"/>
    </source>
</evidence>
<dbReference type="InterPro" id="IPR012677">
    <property type="entry name" value="Nucleotide-bd_a/b_plait_sf"/>
</dbReference>
<feature type="domain" description="RRM" evidence="4">
    <location>
        <begin position="189"/>
        <end position="266"/>
    </location>
</feature>
<name>A0A9Q9RPP1_FUSFU</name>
<comment type="caution">
    <text evidence="5">The sequence shown here is derived from an EMBL/GenBank/DDBJ whole genome shotgun (WGS) entry which is preliminary data.</text>
</comment>
<evidence type="ECO:0000313" key="5">
    <source>
        <dbReference type="EMBL" id="VTT72902.1"/>
    </source>
</evidence>
<feature type="region of interest" description="Disordered" evidence="3">
    <location>
        <begin position="476"/>
        <end position="545"/>
    </location>
</feature>
<dbReference type="GO" id="GO:0003723">
    <property type="term" value="F:RNA binding"/>
    <property type="evidence" value="ECO:0007669"/>
    <property type="project" value="UniProtKB-UniRule"/>
</dbReference>
<organism evidence="5 6">
    <name type="scientific">Fusarium fujikuroi</name>
    <name type="common">Bakanae and foot rot disease fungus</name>
    <name type="synonym">Gibberella fujikuroi</name>
    <dbReference type="NCBI Taxonomy" id="5127"/>
    <lineage>
        <taxon>Eukaryota</taxon>
        <taxon>Fungi</taxon>
        <taxon>Dikarya</taxon>
        <taxon>Ascomycota</taxon>
        <taxon>Pezizomycotina</taxon>
        <taxon>Sordariomycetes</taxon>
        <taxon>Hypocreomycetidae</taxon>
        <taxon>Hypocreales</taxon>
        <taxon>Nectriaceae</taxon>
        <taxon>Fusarium</taxon>
        <taxon>Fusarium fujikuroi species complex</taxon>
    </lineage>
</organism>
<dbReference type="SMART" id="SM00360">
    <property type="entry name" value="RRM"/>
    <property type="match status" value="2"/>
</dbReference>
<feature type="compositionally biased region" description="Basic and acidic residues" evidence="3">
    <location>
        <begin position="262"/>
        <end position="275"/>
    </location>
</feature>